<dbReference type="Pfam" id="PF02369">
    <property type="entry name" value="Big_1"/>
    <property type="match status" value="1"/>
</dbReference>
<organism evidence="3 4">
    <name type="scientific">Candidatus Roizmanbacteria bacterium RIFCSPHIGHO2_01_FULL_39_12b</name>
    <dbReference type="NCBI Taxonomy" id="1802030"/>
    <lineage>
        <taxon>Bacteria</taxon>
        <taxon>Candidatus Roizmaniibacteriota</taxon>
    </lineage>
</organism>
<comment type="similarity">
    <text evidence="1">Belongs to the intimin/invasin family.</text>
</comment>
<comment type="caution">
    <text evidence="3">The sequence shown here is derived from an EMBL/GenBank/DDBJ whole genome shotgun (WGS) entry which is preliminary data.</text>
</comment>
<evidence type="ECO:0000313" key="4">
    <source>
        <dbReference type="Proteomes" id="UP000178372"/>
    </source>
</evidence>
<sequence length="135" mass="13988">MDKKLLLLILVFLLVFAAFTGSLFLARQERTVRASKRVPVQTTSLCLSSALSARIGESAQITCVARDAETQAVSGAQCCFLVTSGNGRVSQNCLPTDNSGMAKTALTSSAQGVTQVGCQINGSISAGSVSVAFNP</sequence>
<evidence type="ECO:0000259" key="2">
    <source>
        <dbReference type="Pfam" id="PF02369"/>
    </source>
</evidence>
<feature type="domain" description="Big-1" evidence="2">
    <location>
        <begin position="57"/>
        <end position="133"/>
    </location>
</feature>
<evidence type="ECO:0000256" key="1">
    <source>
        <dbReference type="ARBA" id="ARBA00010116"/>
    </source>
</evidence>
<dbReference type="AlphaFoldDB" id="A0A1F7G7P4"/>
<dbReference type="InterPro" id="IPR008964">
    <property type="entry name" value="Invasin/intimin_cell_adhesion"/>
</dbReference>
<gene>
    <name evidence="3" type="ORF">A2690_04575</name>
</gene>
<dbReference type="EMBL" id="MFZF01000038">
    <property type="protein sequence ID" value="OGK14943.1"/>
    <property type="molecule type" value="Genomic_DNA"/>
</dbReference>
<protein>
    <recommendedName>
        <fullName evidence="2">Big-1 domain-containing protein</fullName>
    </recommendedName>
</protein>
<accession>A0A1F7G7P4</accession>
<evidence type="ECO:0000313" key="3">
    <source>
        <dbReference type="EMBL" id="OGK14943.1"/>
    </source>
</evidence>
<proteinExistence type="inferred from homology"/>
<dbReference type="InterPro" id="IPR003344">
    <property type="entry name" value="Big_1_dom"/>
</dbReference>
<dbReference type="Proteomes" id="UP000178372">
    <property type="component" value="Unassembled WGS sequence"/>
</dbReference>
<dbReference type="InterPro" id="IPR013783">
    <property type="entry name" value="Ig-like_fold"/>
</dbReference>
<dbReference type="SUPFAM" id="SSF49373">
    <property type="entry name" value="Invasin/intimin cell-adhesion fragments"/>
    <property type="match status" value="1"/>
</dbReference>
<reference evidence="3 4" key="1">
    <citation type="journal article" date="2016" name="Nat. Commun.">
        <title>Thousands of microbial genomes shed light on interconnected biogeochemical processes in an aquifer system.</title>
        <authorList>
            <person name="Anantharaman K."/>
            <person name="Brown C.T."/>
            <person name="Hug L.A."/>
            <person name="Sharon I."/>
            <person name="Castelle C.J."/>
            <person name="Probst A.J."/>
            <person name="Thomas B.C."/>
            <person name="Singh A."/>
            <person name="Wilkins M.J."/>
            <person name="Karaoz U."/>
            <person name="Brodie E.L."/>
            <person name="Williams K.H."/>
            <person name="Hubbard S.S."/>
            <person name="Banfield J.F."/>
        </authorList>
    </citation>
    <scope>NUCLEOTIDE SEQUENCE [LARGE SCALE GENOMIC DNA]</scope>
</reference>
<name>A0A1F7G7P4_9BACT</name>
<dbReference type="Gene3D" id="2.60.40.10">
    <property type="entry name" value="Immunoglobulins"/>
    <property type="match status" value="1"/>
</dbReference>